<protein>
    <submittedName>
        <fullName evidence="1">Sugar phosphatase YfbT</fullName>
        <ecNumber evidence="1">3.1.3.23</ecNumber>
    </submittedName>
</protein>
<accession>A0A1T4U9M2</accession>
<dbReference type="Pfam" id="PF13419">
    <property type="entry name" value="HAD_2"/>
    <property type="match status" value="1"/>
</dbReference>
<dbReference type="InterPro" id="IPR036412">
    <property type="entry name" value="HAD-like_sf"/>
</dbReference>
<reference evidence="1 2" key="1">
    <citation type="submission" date="2017-02" db="EMBL/GenBank/DDBJ databases">
        <authorList>
            <person name="Peterson S.W."/>
        </authorList>
    </citation>
    <scope>NUCLEOTIDE SEQUENCE [LARGE SCALE GENOMIC DNA]</scope>
    <source>
        <strain evidence="1 2">CECT 9189</strain>
    </source>
</reference>
<organism evidence="1 2">
    <name type="scientific">Photobacterium toruni</name>
    <dbReference type="NCBI Taxonomy" id="1935446"/>
    <lineage>
        <taxon>Bacteria</taxon>
        <taxon>Pseudomonadati</taxon>
        <taxon>Pseudomonadota</taxon>
        <taxon>Gammaproteobacteria</taxon>
        <taxon>Vibrionales</taxon>
        <taxon>Vibrionaceae</taxon>
        <taxon>Photobacterium</taxon>
    </lineage>
</organism>
<sequence length="216" mass="23673">MTTPALHRGFIFDVDATLVDTISIINEIWKTWAEIKNINFSDVYPHVHGRKINETLVAVDPKFNNDDDIAEIKAIAFEKMKSATAIEGAIKFVEQIPPNMWSIATSGPYNIAKTSLTASGFTLPKVMICGEDVTQGKPHPEPFLAAAKALGIPPEQCIAFEDSPVGIQSAKAAGCYTIALRTSHLDHELLAADTIIDNFNDISFKIENDNIHIILL</sequence>
<dbReference type="PANTHER" id="PTHR43481:SF4">
    <property type="entry name" value="GLYCEROL-1-PHOSPHATE PHOSPHOHYDROLASE 1-RELATED"/>
    <property type="match status" value="1"/>
</dbReference>
<name>A0A1T4U9M2_9GAMM</name>
<evidence type="ECO:0000313" key="2">
    <source>
        <dbReference type="Proteomes" id="UP000191116"/>
    </source>
</evidence>
<dbReference type="GO" id="GO:0050308">
    <property type="term" value="F:sugar-phosphatase activity"/>
    <property type="evidence" value="ECO:0007669"/>
    <property type="project" value="UniProtKB-EC"/>
</dbReference>
<dbReference type="AlphaFoldDB" id="A0A1T4U9M2"/>
<dbReference type="EMBL" id="FUWP01000018">
    <property type="protein sequence ID" value="SKA49306.1"/>
    <property type="molecule type" value="Genomic_DNA"/>
</dbReference>
<dbReference type="SUPFAM" id="SSF56784">
    <property type="entry name" value="HAD-like"/>
    <property type="match status" value="1"/>
</dbReference>
<dbReference type="RefSeq" id="WP_080175657.1">
    <property type="nucleotide sequence ID" value="NZ_AP024855.1"/>
</dbReference>
<dbReference type="NCBIfam" id="TIGR01509">
    <property type="entry name" value="HAD-SF-IA-v3"/>
    <property type="match status" value="1"/>
</dbReference>
<dbReference type="InterPro" id="IPR023198">
    <property type="entry name" value="PGP-like_dom2"/>
</dbReference>
<dbReference type="SFLD" id="SFLDS00003">
    <property type="entry name" value="Haloacid_Dehalogenase"/>
    <property type="match status" value="1"/>
</dbReference>
<dbReference type="Proteomes" id="UP000191116">
    <property type="component" value="Unassembled WGS sequence"/>
</dbReference>
<dbReference type="PANTHER" id="PTHR43481">
    <property type="entry name" value="FRUCTOSE-1-PHOSPHATE PHOSPHATASE"/>
    <property type="match status" value="1"/>
</dbReference>
<dbReference type="EC" id="3.1.3.23" evidence="1"/>
<gene>
    <name evidence="1" type="primary">yfbT</name>
    <name evidence="1" type="ORF">CZ814_02905</name>
</gene>
<keyword evidence="1" id="KW-0378">Hydrolase</keyword>
<dbReference type="InterPro" id="IPR051806">
    <property type="entry name" value="HAD-like_SPP"/>
</dbReference>
<dbReference type="Gene3D" id="1.10.150.240">
    <property type="entry name" value="Putative phosphatase, domain 2"/>
    <property type="match status" value="1"/>
</dbReference>
<dbReference type="Gene3D" id="3.40.50.1000">
    <property type="entry name" value="HAD superfamily/HAD-like"/>
    <property type="match status" value="1"/>
</dbReference>
<dbReference type="InterPro" id="IPR006439">
    <property type="entry name" value="HAD-SF_hydro_IA"/>
</dbReference>
<dbReference type="OrthoDB" id="9800058at2"/>
<dbReference type="InterPro" id="IPR041492">
    <property type="entry name" value="HAD_2"/>
</dbReference>
<dbReference type="SFLD" id="SFLDG01129">
    <property type="entry name" value="C1.5:_HAD__Beta-PGM__Phosphata"/>
    <property type="match status" value="1"/>
</dbReference>
<evidence type="ECO:0000313" key="1">
    <source>
        <dbReference type="EMBL" id="SKA49306.1"/>
    </source>
</evidence>
<dbReference type="InterPro" id="IPR023214">
    <property type="entry name" value="HAD_sf"/>
</dbReference>
<proteinExistence type="predicted"/>